<accession>A0A2C9LJY4</accession>
<evidence type="ECO:0000313" key="3">
    <source>
        <dbReference type="Proteomes" id="UP000076420"/>
    </source>
</evidence>
<feature type="compositionally biased region" description="Basic and acidic residues" evidence="1">
    <location>
        <begin position="8"/>
        <end position="21"/>
    </location>
</feature>
<proteinExistence type="predicted"/>
<evidence type="ECO:0000256" key="1">
    <source>
        <dbReference type="SAM" id="MobiDB-lite"/>
    </source>
</evidence>
<dbReference type="VEuPathDB" id="VectorBase:BGLB031787"/>
<dbReference type="VEuPathDB" id="VectorBase:BGLAX_047708"/>
<protein>
    <submittedName>
        <fullName evidence="2">Uncharacterized protein</fullName>
    </submittedName>
</protein>
<dbReference type="EnsemblMetazoa" id="BGLB031787-RA">
    <property type="protein sequence ID" value="BGLB031787-PA"/>
    <property type="gene ID" value="BGLB031787"/>
</dbReference>
<dbReference type="AlphaFoldDB" id="A0A2C9LJY4"/>
<organism evidence="2 3">
    <name type="scientific">Biomphalaria glabrata</name>
    <name type="common">Bloodfluke planorb</name>
    <name type="synonym">Freshwater snail</name>
    <dbReference type="NCBI Taxonomy" id="6526"/>
    <lineage>
        <taxon>Eukaryota</taxon>
        <taxon>Metazoa</taxon>
        <taxon>Spiralia</taxon>
        <taxon>Lophotrochozoa</taxon>
        <taxon>Mollusca</taxon>
        <taxon>Gastropoda</taxon>
        <taxon>Heterobranchia</taxon>
        <taxon>Euthyneura</taxon>
        <taxon>Panpulmonata</taxon>
        <taxon>Hygrophila</taxon>
        <taxon>Lymnaeoidea</taxon>
        <taxon>Planorbidae</taxon>
        <taxon>Biomphalaria</taxon>
    </lineage>
</organism>
<dbReference type="KEGG" id="bgt:106055931"/>
<reference evidence="2" key="1">
    <citation type="submission" date="2020-05" db="UniProtKB">
        <authorList>
            <consortium name="EnsemblMetazoa"/>
        </authorList>
    </citation>
    <scope>IDENTIFICATION</scope>
    <source>
        <strain evidence="2">BB02</strain>
    </source>
</reference>
<feature type="region of interest" description="Disordered" evidence="1">
    <location>
        <begin position="1"/>
        <end position="31"/>
    </location>
</feature>
<name>A0A2C9LJY4_BIOGL</name>
<sequence length="523" mass="60230">MPRGKRRKLEEIDSVENHHVVQPDSTNKDSLCNQNTEEMNSSAKKLKLSDTNEAKLNHTDIKVIPKFEIDAFKKDKDSKDCNFENSLQDNVCIKTELSNDLLELTKLKCEYKVKCETSTTEQNITTLEQPQDALLSNMYCVSREAYLSSSCQTSCHPNISTTGNNYIPNSQATEIGQPSWRGIDSSLPDFTALINKMTDARQFLTTITMQSNIEQAWAQNASFQLMDQFETHYKEIESTFKKKETHHFFHLHKMSRSRKETCSKNYRRLKNAFSNFKSLYQSIKENIYFKKSQMLSESVGLVESDSIAQDKNSEAMKSMAKKQTITSNLKQNHTIIPPAVEYISPQVQPVNVLHESAITNANCSLSSKTVAHQNVAEAYYHHYPYSHVTNSSQPNLPHAEAILPDYTSLINKIADASRFLRSITVKAKNKQLSSQKASFQLIDQFADNFKDVEFNYKNEQQNYDIMFSKLSKLDKTKHRRNFTKLKHLFCDLKNRYLQLNKSISERKMKLNSTDNQCCMEKKQ</sequence>
<gene>
    <name evidence="2" type="primary">106055931</name>
</gene>
<dbReference type="Proteomes" id="UP000076420">
    <property type="component" value="Unassembled WGS sequence"/>
</dbReference>
<evidence type="ECO:0000313" key="2">
    <source>
        <dbReference type="EnsemblMetazoa" id="BGLB031787-PA"/>
    </source>
</evidence>
<dbReference type="OrthoDB" id="8886319at2759"/>